<reference evidence="10" key="1">
    <citation type="journal article" date="2017" name="Genome Biol. Evol.">
        <title>The complete genome sequence of the phytopathogenic fungus Sclerotinia sclerotiorum reveals insights into the genome architecture of broad host range pathogens.</title>
        <authorList>
            <person name="Derbyshire M."/>
            <person name="Denton-Giles M."/>
            <person name="Hegedus D."/>
            <person name="Seifbarghy S."/>
            <person name="Rollins J."/>
            <person name="van Kan J."/>
            <person name="Seidl M.F."/>
            <person name="Faino L."/>
            <person name="Mbengue M."/>
            <person name="Navaud O."/>
            <person name="Raffaele S."/>
            <person name="Hammond-Kosack K."/>
            <person name="Heard S."/>
            <person name="Oliver R."/>
        </authorList>
    </citation>
    <scope>NUCLEOTIDE SEQUENCE [LARGE SCALE GENOMIC DNA]</scope>
    <source>
        <strain evidence="10">ATCC 18683 / 1980 / Ss-1</strain>
    </source>
</reference>
<keyword evidence="5 7" id="KW-0472">Membrane</keyword>
<dbReference type="SUPFAM" id="SSF103473">
    <property type="entry name" value="MFS general substrate transporter"/>
    <property type="match status" value="2"/>
</dbReference>
<keyword evidence="2" id="KW-0813">Transport</keyword>
<feature type="region of interest" description="Disordered" evidence="6">
    <location>
        <begin position="1"/>
        <end position="36"/>
    </location>
</feature>
<feature type="transmembrane region" description="Helical" evidence="7">
    <location>
        <begin position="116"/>
        <end position="136"/>
    </location>
</feature>
<proteinExistence type="predicted"/>
<evidence type="ECO:0000256" key="3">
    <source>
        <dbReference type="ARBA" id="ARBA00022692"/>
    </source>
</evidence>
<dbReference type="PANTHER" id="PTHR42718:SF9">
    <property type="entry name" value="MAJOR FACILITATOR SUPERFAMILY MULTIDRUG TRANSPORTER MFSC"/>
    <property type="match status" value="1"/>
</dbReference>
<dbReference type="Gene3D" id="1.20.1250.20">
    <property type="entry name" value="MFS general substrate transporter like domains"/>
    <property type="match status" value="2"/>
</dbReference>
<feature type="transmembrane region" description="Helical" evidence="7">
    <location>
        <begin position="174"/>
        <end position="199"/>
    </location>
</feature>
<dbReference type="GO" id="GO:0016020">
    <property type="term" value="C:membrane"/>
    <property type="evidence" value="ECO:0007669"/>
    <property type="project" value="UniProtKB-SubCell"/>
</dbReference>
<feature type="transmembrane region" description="Helical" evidence="7">
    <location>
        <begin position="311"/>
        <end position="333"/>
    </location>
</feature>
<dbReference type="PANTHER" id="PTHR42718">
    <property type="entry name" value="MAJOR FACILITATOR SUPERFAMILY MULTIDRUG TRANSPORTER MFSC"/>
    <property type="match status" value="1"/>
</dbReference>
<feature type="domain" description="Major facilitator superfamily (MFS) profile" evidence="8">
    <location>
        <begin position="50"/>
        <end position="511"/>
    </location>
</feature>
<evidence type="ECO:0000256" key="6">
    <source>
        <dbReference type="SAM" id="MobiDB-lite"/>
    </source>
</evidence>
<dbReference type="PROSITE" id="PS50850">
    <property type="entry name" value="MFS"/>
    <property type="match status" value="1"/>
</dbReference>
<dbReference type="InterPro" id="IPR036259">
    <property type="entry name" value="MFS_trans_sf"/>
</dbReference>
<feature type="transmembrane region" description="Helical" evidence="7">
    <location>
        <begin position="490"/>
        <end position="507"/>
    </location>
</feature>
<keyword evidence="3 7" id="KW-0812">Transmembrane</keyword>
<feature type="transmembrane region" description="Helical" evidence="7">
    <location>
        <begin position="378"/>
        <end position="398"/>
    </location>
</feature>
<feature type="transmembrane region" description="Helical" evidence="7">
    <location>
        <begin position="205"/>
        <end position="227"/>
    </location>
</feature>
<dbReference type="EMBL" id="CP017824">
    <property type="protein sequence ID" value="APA13435.1"/>
    <property type="molecule type" value="Genomic_DNA"/>
</dbReference>
<dbReference type="Proteomes" id="UP000177798">
    <property type="component" value="Chromosome 11"/>
</dbReference>
<feature type="transmembrane region" description="Helical" evidence="7">
    <location>
        <begin position="142"/>
        <end position="162"/>
    </location>
</feature>
<comment type="subcellular location">
    <subcellularLocation>
        <location evidence="1">Membrane</location>
        <topology evidence="1">Multi-pass membrane protein</topology>
    </subcellularLocation>
</comment>
<gene>
    <name evidence="9" type="ORF">sscle_11g082050</name>
</gene>
<feature type="transmembrane region" description="Helical" evidence="7">
    <location>
        <begin position="48"/>
        <end position="75"/>
    </location>
</feature>
<evidence type="ECO:0000256" key="1">
    <source>
        <dbReference type="ARBA" id="ARBA00004141"/>
    </source>
</evidence>
<evidence type="ECO:0000256" key="5">
    <source>
        <dbReference type="ARBA" id="ARBA00023136"/>
    </source>
</evidence>
<dbReference type="InterPro" id="IPR011701">
    <property type="entry name" value="MFS"/>
</dbReference>
<dbReference type="GO" id="GO:0022857">
    <property type="term" value="F:transmembrane transporter activity"/>
    <property type="evidence" value="ECO:0007669"/>
    <property type="project" value="InterPro"/>
</dbReference>
<keyword evidence="4 7" id="KW-1133">Transmembrane helix</keyword>
<accession>A0A1D9QER9</accession>
<dbReference type="VEuPathDB" id="FungiDB:sscle_11g082050"/>
<protein>
    <recommendedName>
        <fullName evidence="8">Major facilitator superfamily (MFS) profile domain-containing protein</fullName>
    </recommendedName>
</protein>
<dbReference type="OMA" id="YLSWKWV"/>
<dbReference type="InterPro" id="IPR020846">
    <property type="entry name" value="MFS_dom"/>
</dbReference>
<evidence type="ECO:0000313" key="10">
    <source>
        <dbReference type="Proteomes" id="UP000177798"/>
    </source>
</evidence>
<feature type="transmembrane region" description="Helical" evidence="7">
    <location>
        <begin position="272"/>
        <end position="290"/>
    </location>
</feature>
<feature type="transmembrane region" description="Helical" evidence="7">
    <location>
        <begin position="87"/>
        <end position="104"/>
    </location>
</feature>
<dbReference type="AlphaFoldDB" id="A0A1D9QER9"/>
<dbReference type="OrthoDB" id="2985014at2759"/>
<feature type="compositionally biased region" description="Basic and acidic residues" evidence="6">
    <location>
        <begin position="15"/>
        <end position="24"/>
    </location>
</feature>
<feature type="transmembrane region" description="Helical" evidence="7">
    <location>
        <begin position="404"/>
        <end position="430"/>
    </location>
</feature>
<name>A0A1D9QER9_SCLS1</name>
<evidence type="ECO:0000256" key="4">
    <source>
        <dbReference type="ARBA" id="ARBA00022989"/>
    </source>
</evidence>
<evidence type="ECO:0000256" key="7">
    <source>
        <dbReference type="SAM" id="Phobius"/>
    </source>
</evidence>
<sequence length="516" mass="55823">MFEQQRSESPVGNLEMKKSAKEKVTPVSSEEDLSDQPPAQLLSTAREIALVLTLAGAGFLNIIFVQSAVIMLPSISEALGIPPNRQQWITSSYNIAFACVLLLWGRLADIYGRRIFFVYGSIFVTIITVVIPFSPGEIVFDILRALQGLGSAATVPSAVGILSSTFPPGKKRTYAFVTYTATSALGSVMGNIMGGIIGAYLSWKWVFWIIAILAAFTTVAGIIVIPRPQAKTIDSDSKLYVDWIGGALISTSLITLLFALTEGGGIGWSTPWIPVLIVVALLLMVVFYFWQRHLERTDRSPLVKVSMFKNMQFTSAFAIIGCFFASYNSYLIFATYFYQDYLGLGVIETTVRFLPAGVAGLLVSFVTAKALTIFPGFYVLVFSTICGTLSPLLFAVPISPNTTYWAYGFPAMCLCISADMLSPTINLFVVRRLDERDQSLGGALLNTSNQVGRSLGLAIATAVQGAVGSTGKEGIYRDPSMLKGLRAAEWVNVGLAAATLLLVLVFFRGTRHSGAS</sequence>
<dbReference type="Pfam" id="PF07690">
    <property type="entry name" value="MFS_1"/>
    <property type="match status" value="1"/>
</dbReference>
<dbReference type="KEGG" id="ssl:SS1G_07958"/>
<evidence type="ECO:0000259" key="8">
    <source>
        <dbReference type="PROSITE" id="PS50850"/>
    </source>
</evidence>
<feature type="transmembrane region" description="Helical" evidence="7">
    <location>
        <begin position="239"/>
        <end position="260"/>
    </location>
</feature>
<dbReference type="RefSeq" id="XP_001591332.1">
    <property type="nucleotide sequence ID" value="XM_001591282.1"/>
</dbReference>
<organism evidence="9 10">
    <name type="scientific">Sclerotinia sclerotiorum (strain ATCC 18683 / 1980 / Ss-1)</name>
    <name type="common">White mold</name>
    <name type="synonym">Whetzelinia sclerotiorum</name>
    <dbReference type="NCBI Taxonomy" id="665079"/>
    <lineage>
        <taxon>Eukaryota</taxon>
        <taxon>Fungi</taxon>
        <taxon>Dikarya</taxon>
        <taxon>Ascomycota</taxon>
        <taxon>Pezizomycotina</taxon>
        <taxon>Leotiomycetes</taxon>
        <taxon>Helotiales</taxon>
        <taxon>Sclerotiniaceae</taxon>
        <taxon>Sclerotinia</taxon>
    </lineage>
</organism>
<evidence type="ECO:0000256" key="2">
    <source>
        <dbReference type="ARBA" id="ARBA00022448"/>
    </source>
</evidence>
<evidence type="ECO:0000313" key="9">
    <source>
        <dbReference type="EMBL" id="APA13435.1"/>
    </source>
</evidence>